<reference evidence="3 4" key="1">
    <citation type="submission" date="2016-08" db="EMBL/GenBank/DDBJ databases">
        <title>Genomes of anaerobic fungi encode conserved fungal cellulosomes for biomass hydrolysis.</title>
        <authorList>
            <consortium name="DOE Joint Genome Institute"/>
            <person name="Haitjema C.H."/>
            <person name="Gilmore S.P."/>
            <person name="Henske J.K."/>
            <person name="Solomon K.V."/>
            <person name="De Groot R."/>
            <person name="Kuo A."/>
            <person name="Mondo S.J."/>
            <person name="Salamov A.A."/>
            <person name="Labutti K."/>
            <person name="Zhao Z."/>
            <person name="Chiniquy J."/>
            <person name="Barry K."/>
            <person name="Brewer H.M."/>
            <person name="Purvine S.O."/>
            <person name="Wright A.T."/>
            <person name="Boxma B."/>
            <person name="Van Alen T."/>
            <person name="Hackstein J.H."/>
            <person name="Baker S.E."/>
            <person name="Grigoriev I.V."/>
            <person name="O'Malley M.A."/>
        </authorList>
    </citation>
    <scope>NUCLEOTIDE SEQUENCE [LARGE SCALE GENOMIC DNA]</scope>
    <source>
        <strain evidence="4">finn</strain>
    </source>
</reference>
<dbReference type="OrthoDB" id="2143113at2759"/>
<evidence type="ECO:0000313" key="3">
    <source>
        <dbReference type="EMBL" id="ORX61257.1"/>
    </source>
</evidence>
<keyword evidence="1" id="KW-0175">Coiled coil</keyword>
<feature type="region of interest" description="Disordered" evidence="2">
    <location>
        <begin position="864"/>
        <end position="886"/>
    </location>
</feature>
<dbReference type="Proteomes" id="UP000193719">
    <property type="component" value="Unassembled WGS sequence"/>
</dbReference>
<organism evidence="3 4">
    <name type="scientific">Piromyces finnis</name>
    <dbReference type="NCBI Taxonomy" id="1754191"/>
    <lineage>
        <taxon>Eukaryota</taxon>
        <taxon>Fungi</taxon>
        <taxon>Fungi incertae sedis</taxon>
        <taxon>Chytridiomycota</taxon>
        <taxon>Chytridiomycota incertae sedis</taxon>
        <taxon>Neocallimastigomycetes</taxon>
        <taxon>Neocallimastigales</taxon>
        <taxon>Neocallimastigaceae</taxon>
        <taxon>Piromyces</taxon>
    </lineage>
</organism>
<proteinExistence type="predicted"/>
<accession>A0A1Y1VPB3</accession>
<comment type="caution">
    <text evidence="3">The sequence shown here is derived from an EMBL/GenBank/DDBJ whole genome shotgun (WGS) entry which is preliminary data.</text>
</comment>
<protein>
    <submittedName>
        <fullName evidence="3">Uncharacterized protein</fullName>
    </submittedName>
</protein>
<gene>
    <name evidence="3" type="ORF">BCR36DRAFT_579279</name>
</gene>
<keyword evidence="4" id="KW-1185">Reference proteome</keyword>
<dbReference type="EMBL" id="MCFH01000001">
    <property type="protein sequence ID" value="ORX61257.1"/>
    <property type="molecule type" value="Genomic_DNA"/>
</dbReference>
<feature type="coiled-coil region" evidence="1">
    <location>
        <begin position="1224"/>
        <end position="1276"/>
    </location>
</feature>
<sequence>MVNYNYINNYRDKAINTIFLARSNKFSLKKEEDLNTYFENNINNTITNDTKYSFLKNFVKVKKCNLLHCELSFNGSDLEFENGNLVTVTEEIINNTNINIVKELIEKETKEIREMLCLPLTLNMNLASLGYIMDTELLKVVSFYNEKNIENFSDHLIVLLASINGKDAPKKYTPVFQNFPKEHINSNDLYPSYCHWLSILDHSPDYNSKDNIPKSYQKYLENNENQRDFDFLKEINEGEKNETTLKIISLGDEEEFCELMTGIMQSTESFTKKDINDLNQFAYHFTDYVNYIPQPIENIENIGHIISIVLSHFRGTKPPFDTYLSWLNHIDKTFDNILTIIIAFSDHVDIASDLKKYREFIYPDAHQEKFIMKLLNECSGENRYEEFVKNKDIWARLCEKINTDNYMNEYPELVKDLLKVSKEKVFNFIFINRRCSIMDDGRENLDDLYKKNMNQALQKSDALSSASVKSCNLLNCVISINDKDFEFENGKLLDSYDEEEDENDAEAFLKPLKTLVNKETKVIRQKLNFALSLNENITLFGYCLDIPLMKKVAVYDSYEIEEFYQSMVNALQKLTNFKTNYEPIYPDFPREHLSMELTYKYYCQWLFTLEMLNYDPKMIPMSYQVKFEEYKDVEDVKKKLKDVSLKTLSISATDEFYKMMMKLMDSSEAVSKNDLADLHSFIKYEENRLNYIPETIKNKENLANVINKLLLYCMSEPPLEFIMPRFKVANDVLRLALVMSGHQASDLGKSVKFKSFKNSERRILMALLNHCDNRYEDILKYKNMWVRFCERVHPNKFKSCYPDVINDLQGHYSILGKPENKEIRVEYRFYQTLMELDDRFKEYKENVLKYIQEMRKKREEERIKELEQEKSKSVKNGDNSEGNSVRQRLNRMKNRRIENPNDTLNPDKLLTIAEHQNLLRKFNSIKNMPKEIKEYVHHYLMVIAGIAYTGNFIQSMNCQYIDNINCKQWDGWKEKYVIKKGYEEVHEELPDVLLEIYDSFIPPFNREIVKNRIKALEPSILQLRQQSNQYKSDRQTFSSKWVQLLKEKNIKKAIKLLSQKPGIYMRHLDELITKCENEEEVKEVKTFFERVAEKGSVKILLSMKAYFQKRNKAFRMRAFLIKGNNNNKTNKNGKKNSYRKVNTNIQSTIYYTDKVKTPLKEDLCQQIIHICDSALHIKFKDKPKLNGVYINPQLQKILIPFDLRNSSKSLENYTKGSRFELSFKNITQEEKEEMIKETEKALQEMKEKEMKIFSEKKKHEVDLLNLNSRIEKKTKEIELATTTTTATKKAKAEIKEMKKDLEKDIKIKLRCTKALNESTAKLSAIEKDLIILQKDLKDKKQCPTGVSY</sequence>
<feature type="compositionally biased region" description="Polar residues" evidence="2">
    <location>
        <begin position="874"/>
        <end position="886"/>
    </location>
</feature>
<evidence type="ECO:0000256" key="1">
    <source>
        <dbReference type="SAM" id="Coils"/>
    </source>
</evidence>
<feature type="non-terminal residue" evidence="3">
    <location>
        <position position="1348"/>
    </location>
</feature>
<evidence type="ECO:0000313" key="4">
    <source>
        <dbReference type="Proteomes" id="UP000193719"/>
    </source>
</evidence>
<name>A0A1Y1VPB3_9FUNG</name>
<evidence type="ECO:0000256" key="2">
    <source>
        <dbReference type="SAM" id="MobiDB-lite"/>
    </source>
</evidence>
<reference evidence="3 4" key="2">
    <citation type="submission" date="2016-08" db="EMBL/GenBank/DDBJ databases">
        <title>Pervasive Adenine N6-methylation of Active Genes in Fungi.</title>
        <authorList>
            <consortium name="DOE Joint Genome Institute"/>
            <person name="Mondo S.J."/>
            <person name="Dannebaum R.O."/>
            <person name="Kuo R.C."/>
            <person name="Labutti K."/>
            <person name="Haridas S."/>
            <person name="Kuo A."/>
            <person name="Salamov A."/>
            <person name="Ahrendt S.R."/>
            <person name="Lipzen A."/>
            <person name="Sullivan W."/>
            <person name="Andreopoulos W.B."/>
            <person name="Clum A."/>
            <person name="Lindquist E."/>
            <person name="Daum C."/>
            <person name="Ramamoorthy G.K."/>
            <person name="Gryganskyi A."/>
            <person name="Culley D."/>
            <person name="Magnuson J.K."/>
            <person name="James T.Y."/>
            <person name="O'Malley M.A."/>
            <person name="Stajich J.E."/>
            <person name="Spatafora J.W."/>
            <person name="Visel A."/>
            <person name="Grigoriev I.V."/>
        </authorList>
    </citation>
    <scope>NUCLEOTIDE SEQUENCE [LARGE SCALE GENOMIC DNA]</scope>
    <source>
        <strain evidence="4">finn</strain>
    </source>
</reference>